<feature type="compositionally biased region" description="Basic and acidic residues" evidence="4">
    <location>
        <begin position="428"/>
        <end position="453"/>
    </location>
</feature>
<dbReference type="WBParaSite" id="SRDH1_44390.1">
    <property type="protein sequence ID" value="SRDH1_44390.1"/>
    <property type="gene ID" value="SRDH1_44390"/>
</dbReference>
<dbReference type="GO" id="GO:0005730">
    <property type="term" value="C:nucleolus"/>
    <property type="evidence" value="ECO:0007669"/>
    <property type="project" value="TreeGrafter"/>
</dbReference>
<dbReference type="GO" id="GO:0042273">
    <property type="term" value="P:ribosomal large subunit biogenesis"/>
    <property type="evidence" value="ECO:0007669"/>
    <property type="project" value="TreeGrafter"/>
</dbReference>
<keyword evidence="5" id="KW-1185">Reference proteome</keyword>
<organism evidence="5 6">
    <name type="scientific">Schistosoma rodhaini</name>
    <dbReference type="NCBI Taxonomy" id="6188"/>
    <lineage>
        <taxon>Eukaryota</taxon>
        <taxon>Metazoa</taxon>
        <taxon>Spiralia</taxon>
        <taxon>Lophotrochozoa</taxon>
        <taxon>Platyhelminthes</taxon>
        <taxon>Trematoda</taxon>
        <taxon>Digenea</taxon>
        <taxon>Strigeidida</taxon>
        <taxon>Schistosomatoidea</taxon>
        <taxon>Schistosomatidae</taxon>
        <taxon>Schistosoma</taxon>
    </lineage>
</organism>
<evidence type="ECO:0000256" key="4">
    <source>
        <dbReference type="SAM" id="MobiDB-lite"/>
    </source>
</evidence>
<comment type="subcellular location">
    <subcellularLocation>
        <location evidence="1">Nucleus</location>
    </subcellularLocation>
</comment>
<dbReference type="Proteomes" id="UP000050792">
    <property type="component" value="Unassembled WGS sequence"/>
</dbReference>
<feature type="compositionally biased region" description="Acidic residues" evidence="4">
    <location>
        <begin position="520"/>
        <end position="529"/>
    </location>
</feature>
<reference evidence="5" key="1">
    <citation type="submission" date="2022-06" db="EMBL/GenBank/DDBJ databases">
        <authorList>
            <person name="Berger JAMES D."/>
            <person name="Berger JAMES D."/>
        </authorList>
    </citation>
    <scope>NUCLEOTIDE SEQUENCE [LARGE SCALE GENOMIC DNA]</scope>
</reference>
<dbReference type="InterPro" id="IPR005343">
    <property type="entry name" value="Noc2"/>
</dbReference>
<feature type="compositionally biased region" description="Basic residues" evidence="4">
    <location>
        <begin position="571"/>
        <end position="580"/>
    </location>
</feature>
<dbReference type="AlphaFoldDB" id="A0AA85FE72"/>
<dbReference type="GO" id="GO:0005654">
    <property type="term" value="C:nucleoplasm"/>
    <property type="evidence" value="ECO:0007669"/>
    <property type="project" value="TreeGrafter"/>
</dbReference>
<protein>
    <submittedName>
        <fullName evidence="6">Nucleolar complex protein 2 homolog</fullName>
    </submittedName>
</protein>
<feature type="compositionally biased region" description="Basic and acidic residues" evidence="4">
    <location>
        <begin position="476"/>
        <end position="488"/>
    </location>
</feature>
<evidence type="ECO:0000313" key="5">
    <source>
        <dbReference type="Proteomes" id="UP000050792"/>
    </source>
</evidence>
<feature type="compositionally biased region" description="Basic residues" evidence="4">
    <location>
        <begin position="624"/>
        <end position="637"/>
    </location>
</feature>
<feature type="compositionally biased region" description="Acidic residues" evidence="4">
    <location>
        <begin position="495"/>
        <end position="513"/>
    </location>
</feature>
<feature type="region of interest" description="Disordered" evidence="4">
    <location>
        <begin position="410"/>
        <end position="647"/>
    </location>
</feature>
<proteinExistence type="inferred from homology"/>
<dbReference type="PANTHER" id="PTHR12687">
    <property type="entry name" value="NUCLEOLAR COMPLEX 2 AND RAD4-RELATED"/>
    <property type="match status" value="1"/>
</dbReference>
<evidence type="ECO:0000256" key="3">
    <source>
        <dbReference type="ARBA" id="ARBA00023242"/>
    </source>
</evidence>
<comment type="similarity">
    <text evidence="2">Belongs to the NOC2 family.</text>
</comment>
<evidence type="ECO:0000313" key="6">
    <source>
        <dbReference type="WBParaSite" id="SRDH1_44390.1"/>
    </source>
</evidence>
<dbReference type="GO" id="GO:0030690">
    <property type="term" value="C:Noc1p-Noc2p complex"/>
    <property type="evidence" value="ECO:0007669"/>
    <property type="project" value="TreeGrafter"/>
</dbReference>
<evidence type="ECO:0000256" key="2">
    <source>
        <dbReference type="ARBA" id="ARBA00005907"/>
    </source>
</evidence>
<dbReference type="Pfam" id="PF03715">
    <property type="entry name" value="Noc2"/>
    <property type="match status" value="2"/>
</dbReference>
<dbReference type="GO" id="GO:0030691">
    <property type="term" value="C:Noc2p-Noc3p complex"/>
    <property type="evidence" value="ECO:0007669"/>
    <property type="project" value="TreeGrafter"/>
</dbReference>
<name>A0AA85FE72_9TREM</name>
<accession>A0AA85FE72</accession>
<feature type="compositionally biased region" description="Acidic residues" evidence="4">
    <location>
        <begin position="536"/>
        <end position="554"/>
    </location>
</feature>
<keyword evidence="3" id="KW-0539">Nucleus</keyword>
<reference evidence="6" key="2">
    <citation type="submission" date="2023-11" db="UniProtKB">
        <authorList>
            <consortium name="WormBaseParasite"/>
        </authorList>
    </citation>
    <scope>IDENTIFICATION</scope>
</reference>
<dbReference type="PANTHER" id="PTHR12687:SF4">
    <property type="entry name" value="NUCLEOLAR COMPLEX PROTEIN 2 HOMOLOG"/>
    <property type="match status" value="1"/>
</dbReference>
<evidence type="ECO:0000256" key="1">
    <source>
        <dbReference type="ARBA" id="ARBA00004123"/>
    </source>
</evidence>
<feature type="compositionally biased region" description="Basic residues" evidence="4">
    <location>
        <begin position="458"/>
        <end position="475"/>
    </location>
</feature>
<sequence length="647" mass="74563">MLKSLLKNPILDLRLINNKIPKILRHEKLEKKFFKLMVKTWSEDEDSRRLLAFLNLIKALSLKRECAGLCIKLMFVAFVRNCKFVLASNIAQINLMRECLLELFGKNLDDAYIHAFVYTRQLAITLRKAYISKNKEDIQSVANWQFVCSLRLWCDFASRYADVHALIKSLIHPLSQLVYGTIKLNKGQRWLPLHFHCISMLHNMAGVPVLCEENLSEGKQTLVENNDLRLPLTGRALSSDNRLLIPTLPILLDVFQLVNFNQRSGRVSNAPLDLRLLLHFTPSQLRETASNDAIISWLFDLLAECMALHANSIVFPEYSLPFITEVKQFLHVCRVAGFCRQMKALMIKVREHSEWIIKCRRRIRNLASRNEILNIESTCTFIDNSNKLLPFWQFYVQHKQIRFNELNRLTESNKKEPMPNTDYNLNKPKSESDSSNSDSEHSDSSYDIDDGRTVTHVSKSKIGQKNKKEKTKKHREKNDVNSKEEEPNKSMLNTDESDESDFDLEAALMDEDDKSVNNCDLDELPDFELEGISTDEYSDREDELSNDVDDDSENCDGNSDIEMTDLSKSLKISKKQQKAKTTKEKANSHVVPKQLILKMKKSVNSTGKPKKSKVTDTTSIKSLKLTRNKQDFKKKKAETKQNLTIVK</sequence>